<dbReference type="InterPro" id="IPR010065">
    <property type="entry name" value="AA_ABC_transptr_permease_3TM"/>
</dbReference>
<evidence type="ECO:0000256" key="4">
    <source>
        <dbReference type="ARBA" id="ARBA00022475"/>
    </source>
</evidence>
<dbReference type="Gene3D" id="1.10.3720.10">
    <property type="entry name" value="MetI-like"/>
    <property type="match status" value="1"/>
</dbReference>
<dbReference type="PROSITE" id="PS50928">
    <property type="entry name" value="ABC_TM1"/>
    <property type="match status" value="1"/>
</dbReference>
<keyword evidence="7 9" id="KW-1133">Transmembrane helix</keyword>
<keyword evidence="3 9" id="KW-0813">Transport</keyword>
<evidence type="ECO:0000256" key="7">
    <source>
        <dbReference type="ARBA" id="ARBA00022989"/>
    </source>
</evidence>
<evidence type="ECO:0000256" key="8">
    <source>
        <dbReference type="ARBA" id="ARBA00023136"/>
    </source>
</evidence>
<proteinExistence type="inferred from homology"/>
<dbReference type="GO" id="GO:0006865">
    <property type="term" value="P:amino acid transport"/>
    <property type="evidence" value="ECO:0007669"/>
    <property type="project" value="UniProtKB-KW"/>
</dbReference>
<dbReference type="Pfam" id="PF00528">
    <property type="entry name" value="BPD_transp_1"/>
    <property type="match status" value="1"/>
</dbReference>
<reference evidence="11 12" key="1">
    <citation type="submission" date="2018-11" db="EMBL/GenBank/DDBJ databases">
        <title>Genome sequencing and assembly of Anaerosphaera sp. nov., GS7-6-2.</title>
        <authorList>
            <person name="Rettenmaier R."/>
            <person name="Liebl W."/>
            <person name="Zverlov V."/>
        </authorList>
    </citation>
    <scope>NUCLEOTIDE SEQUENCE [LARGE SCALE GENOMIC DNA]</scope>
    <source>
        <strain evidence="11 12">GS7-6-2</strain>
    </source>
</reference>
<evidence type="ECO:0000256" key="5">
    <source>
        <dbReference type="ARBA" id="ARBA00022692"/>
    </source>
</evidence>
<keyword evidence="5 9" id="KW-0812">Transmembrane</keyword>
<dbReference type="InterPro" id="IPR000515">
    <property type="entry name" value="MetI-like"/>
</dbReference>
<evidence type="ECO:0000256" key="3">
    <source>
        <dbReference type="ARBA" id="ARBA00022448"/>
    </source>
</evidence>
<evidence type="ECO:0000256" key="1">
    <source>
        <dbReference type="ARBA" id="ARBA00004651"/>
    </source>
</evidence>
<feature type="transmembrane region" description="Helical" evidence="9">
    <location>
        <begin position="53"/>
        <end position="79"/>
    </location>
</feature>
<evidence type="ECO:0000256" key="9">
    <source>
        <dbReference type="RuleBase" id="RU363032"/>
    </source>
</evidence>
<keyword evidence="8 9" id="KW-0472">Membrane</keyword>
<dbReference type="NCBIfam" id="TIGR01726">
    <property type="entry name" value="HEQRo_perm_3TM"/>
    <property type="match status" value="1"/>
</dbReference>
<keyword evidence="6" id="KW-0029">Amino-acid transport</keyword>
<keyword evidence="12" id="KW-1185">Reference proteome</keyword>
<evidence type="ECO:0000256" key="6">
    <source>
        <dbReference type="ARBA" id="ARBA00022970"/>
    </source>
</evidence>
<dbReference type="OrthoDB" id="9811552at2"/>
<dbReference type="FunFam" id="1.10.3720.10:FF:000033">
    <property type="entry name" value="Polar amino acid ABC transporter permease"/>
    <property type="match status" value="1"/>
</dbReference>
<comment type="subcellular location">
    <subcellularLocation>
        <location evidence="1 9">Cell membrane</location>
        <topology evidence="1 9">Multi-pass membrane protein</topology>
    </subcellularLocation>
</comment>
<dbReference type="InterPro" id="IPR035906">
    <property type="entry name" value="MetI-like_sf"/>
</dbReference>
<evidence type="ECO:0000313" key="12">
    <source>
        <dbReference type="Proteomes" id="UP000288812"/>
    </source>
</evidence>
<comment type="caution">
    <text evidence="11">The sequence shown here is derived from an EMBL/GenBank/DDBJ whole genome shotgun (WGS) entry which is preliminary data.</text>
</comment>
<dbReference type="PANTHER" id="PTHR30614">
    <property type="entry name" value="MEMBRANE COMPONENT OF AMINO ACID ABC TRANSPORTER"/>
    <property type="match status" value="1"/>
</dbReference>
<gene>
    <name evidence="11" type="ORF">EF514_06260</name>
</gene>
<protein>
    <submittedName>
        <fullName evidence="11">Amino acid ABC transporter permease</fullName>
    </submittedName>
</protein>
<dbReference type="EMBL" id="RLIH01000007">
    <property type="protein sequence ID" value="RVU54703.1"/>
    <property type="molecule type" value="Genomic_DNA"/>
</dbReference>
<sequence>MGFIESQIAFIKQYGIAYLLGVRTTLMLSLIGVVFGFLLGIIICLMRMSKNKVFSFFGSAYVEIIRGTPMMVQLLLIYFGLRSKIPPSLELLKNQILLCSVAICINAAAYIAELIRGGIESVDKGQFEAGRCLGLSEKQTMKAIIFPQALKNILPSLGNEFIALIKETAIVLNVGVADLTYMGNVIKGTTFEVFRPLMYAAILYFIMTFSLSKLMNKFERRLAND</sequence>
<evidence type="ECO:0000259" key="10">
    <source>
        <dbReference type="PROSITE" id="PS50928"/>
    </source>
</evidence>
<name>A0A437S6Q3_9FIRM</name>
<dbReference type="GO" id="GO:0043190">
    <property type="term" value="C:ATP-binding cassette (ABC) transporter complex"/>
    <property type="evidence" value="ECO:0007669"/>
    <property type="project" value="InterPro"/>
</dbReference>
<dbReference type="RefSeq" id="WP_127724569.1">
    <property type="nucleotide sequence ID" value="NZ_RLIH01000007.1"/>
</dbReference>
<organism evidence="11 12">
    <name type="scientific">Anaerosphaera multitolerans</name>
    <dbReference type="NCBI Taxonomy" id="2487351"/>
    <lineage>
        <taxon>Bacteria</taxon>
        <taxon>Bacillati</taxon>
        <taxon>Bacillota</taxon>
        <taxon>Tissierellia</taxon>
        <taxon>Tissierellales</taxon>
        <taxon>Peptoniphilaceae</taxon>
        <taxon>Anaerosphaera</taxon>
    </lineage>
</organism>
<feature type="domain" description="ABC transmembrane type-1" evidence="10">
    <location>
        <begin position="22"/>
        <end position="215"/>
    </location>
</feature>
<feature type="transmembrane region" description="Helical" evidence="9">
    <location>
        <begin position="26"/>
        <end position="46"/>
    </location>
</feature>
<feature type="transmembrane region" description="Helical" evidence="9">
    <location>
        <begin position="193"/>
        <end position="211"/>
    </location>
</feature>
<accession>A0A437S6Q3</accession>
<dbReference type="PANTHER" id="PTHR30614:SF20">
    <property type="entry name" value="GLUTAMINE TRANSPORT SYSTEM PERMEASE PROTEIN GLNP"/>
    <property type="match status" value="1"/>
</dbReference>
<keyword evidence="4" id="KW-1003">Cell membrane</keyword>
<dbReference type="AlphaFoldDB" id="A0A437S6Q3"/>
<dbReference type="GO" id="GO:0022857">
    <property type="term" value="F:transmembrane transporter activity"/>
    <property type="evidence" value="ECO:0007669"/>
    <property type="project" value="InterPro"/>
</dbReference>
<dbReference type="CDD" id="cd06261">
    <property type="entry name" value="TM_PBP2"/>
    <property type="match status" value="1"/>
</dbReference>
<evidence type="ECO:0000313" key="11">
    <source>
        <dbReference type="EMBL" id="RVU54703.1"/>
    </source>
</evidence>
<dbReference type="InterPro" id="IPR043429">
    <property type="entry name" value="ArtM/GltK/GlnP/TcyL/YhdX-like"/>
</dbReference>
<dbReference type="Proteomes" id="UP000288812">
    <property type="component" value="Unassembled WGS sequence"/>
</dbReference>
<evidence type="ECO:0000256" key="2">
    <source>
        <dbReference type="ARBA" id="ARBA00010072"/>
    </source>
</evidence>
<dbReference type="SUPFAM" id="SSF161098">
    <property type="entry name" value="MetI-like"/>
    <property type="match status" value="1"/>
</dbReference>
<comment type="similarity">
    <text evidence="2">Belongs to the binding-protein-dependent transport system permease family. HisMQ subfamily.</text>
</comment>